<feature type="region of interest" description="Disordered" evidence="1">
    <location>
        <begin position="1"/>
        <end position="51"/>
    </location>
</feature>
<organism evidence="3 4">
    <name type="scientific">Streptomyces apricus</name>
    <dbReference type="NCBI Taxonomy" id="1828112"/>
    <lineage>
        <taxon>Bacteria</taxon>
        <taxon>Bacillati</taxon>
        <taxon>Actinomycetota</taxon>
        <taxon>Actinomycetes</taxon>
        <taxon>Kitasatosporales</taxon>
        <taxon>Streptomycetaceae</taxon>
        <taxon>Streptomyces</taxon>
    </lineage>
</organism>
<reference evidence="3 4" key="1">
    <citation type="submission" date="2019-05" db="EMBL/GenBank/DDBJ databases">
        <authorList>
            <person name="Hariharan J."/>
            <person name="Choudoir M.J."/>
            <person name="Diebold P."/>
            <person name="Panke-Buisse K."/>
            <person name="Buckley D.H."/>
        </authorList>
    </citation>
    <scope>NUCLEOTIDE SEQUENCE [LARGE SCALE GENOMIC DNA]</scope>
    <source>
        <strain evidence="3 4">SUN51</strain>
    </source>
</reference>
<gene>
    <name evidence="3" type="ORF">FGF04_37340</name>
</gene>
<dbReference type="EMBL" id="VDFC01000089">
    <property type="protein sequence ID" value="KAA0921227.1"/>
    <property type="molecule type" value="Genomic_DNA"/>
</dbReference>
<dbReference type="Pfam" id="PF01740">
    <property type="entry name" value="STAS"/>
    <property type="match status" value="1"/>
</dbReference>
<name>A0A5A9ZVE6_9ACTN</name>
<keyword evidence="4" id="KW-1185">Reference proteome</keyword>
<comment type="caution">
    <text evidence="3">The sequence shown here is derived from an EMBL/GenBank/DDBJ whole genome shotgun (WGS) entry which is preliminary data.</text>
</comment>
<dbReference type="AlphaFoldDB" id="A0A5A9ZVE6"/>
<sequence length="275" mass="29507">MHFARDRPVRPSGRGASRLHTGRSSRTGADSGCFGGPVRRRHSRPGAGPSAWVGAFRRSSDPLPLLDLSRTRLLLSELAYFAHIQLVDAVGGTRGGAAPRVVVSGPCRTPTLSVQGSFRAGASGSWSVTGIDVHDPVALSRCHVVRAEGEIDVFTATDFALLLNTPSGSCAYASCSSAAPFLLVVDLRAVAFMDCAAIHELCQVRTRRQDEGGQVRLVYGQRSIHILLRALRLTGQFPHYATTFKARMGSFDPTGRWPRAARPTSRPLPRPGGGR</sequence>
<evidence type="ECO:0000313" key="4">
    <source>
        <dbReference type="Proteomes" id="UP000324965"/>
    </source>
</evidence>
<protein>
    <submittedName>
        <fullName evidence="3">STAS domain-containing protein</fullName>
    </submittedName>
</protein>
<dbReference type="InterPro" id="IPR002645">
    <property type="entry name" value="STAS_dom"/>
</dbReference>
<dbReference type="Proteomes" id="UP000324965">
    <property type="component" value="Unassembled WGS sequence"/>
</dbReference>
<evidence type="ECO:0000256" key="1">
    <source>
        <dbReference type="SAM" id="MobiDB-lite"/>
    </source>
</evidence>
<dbReference type="PROSITE" id="PS50801">
    <property type="entry name" value="STAS"/>
    <property type="match status" value="1"/>
</dbReference>
<dbReference type="CDD" id="cd07043">
    <property type="entry name" value="STAS_anti-anti-sigma_factors"/>
    <property type="match status" value="1"/>
</dbReference>
<proteinExistence type="predicted"/>
<dbReference type="OrthoDB" id="4206535at2"/>
<feature type="domain" description="STAS" evidence="2">
    <location>
        <begin position="144"/>
        <end position="235"/>
    </location>
</feature>
<feature type="region of interest" description="Disordered" evidence="1">
    <location>
        <begin position="251"/>
        <end position="275"/>
    </location>
</feature>
<evidence type="ECO:0000259" key="2">
    <source>
        <dbReference type="PROSITE" id="PS50801"/>
    </source>
</evidence>
<evidence type="ECO:0000313" key="3">
    <source>
        <dbReference type="EMBL" id="KAA0921227.1"/>
    </source>
</evidence>
<feature type="compositionally biased region" description="Pro residues" evidence="1">
    <location>
        <begin position="266"/>
        <end position="275"/>
    </location>
</feature>
<accession>A0A5A9ZVE6</accession>
<dbReference type="SUPFAM" id="SSF52091">
    <property type="entry name" value="SpoIIaa-like"/>
    <property type="match status" value="1"/>
</dbReference>
<dbReference type="InterPro" id="IPR036513">
    <property type="entry name" value="STAS_dom_sf"/>
</dbReference>
<dbReference type="Gene3D" id="3.30.750.24">
    <property type="entry name" value="STAS domain"/>
    <property type="match status" value="1"/>
</dbReference>